<evidence type="ECO:0000313" key="1">
    <source>
        <dbReference type="EMBL" id="MBC6463953.1"/>
    </source>
</evidence>
<comment type="caution">
    <text evidence="1">The sequence shown here is derived from an EMBL/GenBank/DDBJ whole genome shotgun (WGS) entry which is preliminary data.</text>
</comment>
<proteinExistence type="predicted"/>
<organism evidence="1 2">
    <name type="scientific">Actinomadura alba</name>
    <dbReference type="NCBI Taxonomy" id="406431"/>
    <lineage>
        <taxon>Bacteria</taxon>
        <taxon>Bacillati</taxon>
        <taxon>Actinomycetota</taxon>
        <taxon>Actinomycetes</taxon>
        <taxon>Streptosporangiales</taxon>
        <taxon>Thermomonosporaceae</taxon>
        <taxon>Actinomadura</taxon>
    </lineage>
</organism>
<evidence type="ECO:0000313" key="2">
    <source>
        <dbReference type="Proteomes" id="UP000805614"/>
    </source>
</evidence>
<gene>
    <name evidence="1" type="ORF">HKK74_00345</name>
</gene>
<name>A0ABR7LGZ6_9ACTN</name>
<keyword evidence="2" id="KW-1185">Reference proteome</keyword>
<sequence length="120" mass="13113">MVTTPVVTTLVVIYDAACGSCSAIAARLSDVLVPAVLTRSCRDPHLAAEFPVLAGRLGERPCRRPLLIVVRSDGRAEVASGLPMMWRGARMVARGRRLAAIQLALWIMWRRIRGRRAAHG</sequence>
<reference evidence="1 2" key="1">
    <citation type="submission" date="2020-06" db="EMBL/GenBank/DDBJ databases">
        <title>Actinomadura xiongansis sp. nov., isolated from soil of Baiyangdian.</title>
        <authorList>
            <person name="Zhang X."/>
        </authorList>
    </citation>
    <scope>NUCLEOTIDE SEQUENCE [LARGE SCALE GENOMIC DNA]</scope>
    <source>
        <strain evidence="1 2">HBUM206468</strain>
    </source>
</reference>
<dbReference type="EMBL" id="JABVEC010000001">
    <property type="protein sequence ID" value="MBC6463953.1"/>
    <property type="molecule type" value="Genomic_DNA"/>
</dbReference>
<accession>A0ABR7LGZ6</accession>
<dbReference type="RefSeq" id="WP_187240880.1">
    <property type="nucleotide sequence ID" value="NZ_BAAAOK010000015.1"/>
</dbReference>
<evidence type="ECO:0008006" key="3">
    <source>
        <dbReference type="Google" id="ProtNLM"/>
    </source>
</evidence>
<dbReference type="Proteomes" id="UP000805614">
    <property type="component" value="Unassembled WGS sequence"/>
</dbReference>
<protein>
    <recommendedName>
        <fullName evidence="3">DUF393 domain-containing protein</fullName>
    </recommendedName>
</protein>